<protein>
    <submittedName>
        <fullName evidence="1">Uncharacterized protein</fullName>
    </submittedName>
</protein>
<name>A0A0F9LUR2_9ZZZZ</name>
<sequence>MPGDDYRYSEEAHEHDLKLVWKCDNCGQEREDYPGCNEGGRCECGGEFAEGGETYAT</sequence>
<organism evidence="1">
    <name type="scientific">marine sediment metagenome</name>
    <dbReference type="NCBI Taxonomy" id="412755"/>
    <lineage>
        <taxon>unclassified sequences</taxon>
        <taxon>metagenomes</taxon>
        <taxon>ecological metagenomes</taxon>
    </lineage>
</organism>
<proteinExistence type="predicted"/>
<dbReference type="EMBL" id="LAZR01010226">
    <property type="protein sequence ID" value="KKM68105.1"/>
    <property type="molecule type" value="Genomic_DNA"/>
</dbReference>
<dbReference type="AlphaFoldDB" id="A0A0F9LUR2"/>
<accession>A0A0F9LUR2</accession>
<gene>
    <name evidence="1" type="ORF">LCGC14_1464190</name>
</gene>
<evidence type="ECO:0000313" key="1">
    <source>
        <dbReference type="EMBL" id="KKM68105.1"/>
    </source>
</evidence>
<reference evidence="1" key="1">
    <citation type="journal article" date="2015" name="Nature">
        <title>Complex archaea that bridge the gap between prokaryotes and eukaryotes.</title>
        <authorList>
            <person name="Spang A."/>
            <person name="Saw J.H."/>
            <person name="Jorgensen S.L."/>
            <person name="Zaremba-Niedzwiedzka K."/>
            <person name="Martijn J."/>
            <person name="Lind A.E."/>
            <person name="van Eijk R."/>
            <person name="Schleper C."/>
            <person name="Guy L."/>
            <person name="Ettema T.J."/>
        </authorList>
    </citation>
    <scope>NUCLEOTIDE SEQUENCE</scope>
</reference>
<comment type="caution">
    <text evidence="1">The sequence shown here is derived from an EMBL/GenBank/DDBJ whole genome shotgun (WGS) entry which is preliminary data.</text>
</comment>